<comment type="catalytic activity">
    <reaction evidence="7">
        <text>ATP + H2O = ADP + phosphate + H(+)</text>
        <dbReference type="Rhea" id="RHEA:13065"/>
        <dbReference type="ChEBI" id="CHEBI:15377"/>
        <dbReference type="ChEBI" id="CHEBI:15378"/>
        <dbReference type="ChEBI" id="CHEBI:30616"/>
        <dbReference type="ChEBI" id="CHEBI:43474"/>
        <dbReference type="ChEBI" id="CHEBI:456216"/>
        <dbReference type="EC" id="5.6.2.3"/>
    </reaction>
</comment>
<evidence type="ECO:0000256" key="3">
    <source>
        <dbReference type="ARBA" id="ARBA00022763"/>
    </source>
</evidence>
<keyword evidence="2" id="KW-0408">Iron</keyword>
<dbReference type="Gene3D" id="1.10.275.40">
    <property type="match status" value="1"/>
</dbReference>
<accession>X1KLJ9</accession>
<sequence length="395" mass="44980">MWMLNSCVLEAKKFGDPKLSGGKVSVSKFCKMLIEIISVLRDTYVYGILENGIRTNAYVKNDAFIPSHELESEIMSRLKITSKTLHDIVSDLAAYGEKIQEYQQKEGKLPRSYLHKLGAFLEFWIHVEMDQYIKLVVDSSGGKNPRIEAYCLDPSIGIGIINEFHSSIHMSGTLEPLEEYRDSLGLSKETELVFYPSPFSKENRKIFFVKDVTTRYDEIARDKKIVPRMWQHITDICNTFPKNIMVCFPSFNTLSLFQNKGSFDDIKRCLYVEEQSMSQSDLMDLVTSFKSCGLENGSGAALFSVMGGRISEGMDFPAEQLEIAVIVGIPYPKPTARQRGLQKYYDFKFGKGWEYTVNAPAARKLLQSIGRLIRDENDRGVAVILDKRAPRFSQR</sequence>
<feature type="domain" description="ATP-dependent helicase C-terminal" evidence="8">
    <location>
        <begin position="251"/>
        <end position="391"/>
    </location>
</feature>
<comment type="caution">
    <text evidence="9">The sequence shown here is derived from an EMBL/GenBank/DDBJ whole genome shotgun (WGS) entry which is preliminary data.</text>
</comment>
<keyword evidence="3" id="KW-0227">DNA damage</keyword>
<evidence type="ECO:0000259" key="8">
    <source>
        <dbReference type="SMART" id="SM00491"/>
    </source>
</evidence>
<dbReference type="InterPro" id="IPR006555">
    <property type="entry name" value="ATP-dep_Helicase_C"/>
</dbReference>
<dbReference type="InterPro" id="IPR045028">
    <property type="entry name" value="DinG/Rad3-like"/>
</dbReference>
<evidence type="ECO:0000313" key="9">
    <source>
        <dbReference type="EMBL" id="GAI07947.1"/>
    </source>
</evidence>
<dbReference type="EC" id="5.6.2.3" evidence="6"/>
<evidence type="ECO:0000256" key="5">
    <source>
        <dbReference type="ARBA" id="ARBA00023204"/>
    </source>
</evidence>
<keyword evidence="2" id="KW-0004">4Fe-4S</keyword>
<keyword evidence="5" id="KW-0234">DNA repair</keyword>
<protein>
    <recommendedName>
        <fullName evidence="6">DNA 5'-3' helicase</fullName>
        <ecNumber evidence="6">5.6.2.3</ecNumber>
    </recommendedName>
</protein>
<dbReference type="EMBL" id="BARV01006095">
    <property type="protein sequence ID" value="GAI07947.1"/>
    <property type="molecule type" value="Genomic_DNA"/>
</dbReference>
<keyword evidence="2" id="KW-0411">Iron-sulfur</keyword>
<evidence type="ECO:0000256" key="4">
    <source>
        <dbReference type="ARBA" id="ARBA00023125"/>
    </source>
</evidence>
<keyword evidence="4" id="KW-0238">DNA-binding</keyword>
<dbReference type="GO" id="GO:0005524">
    <property type="term" value="F:ATP binding"/>
    <property type="evidence" value="ECO:0007669"/>
    <property type="project" value="InterPro"/>
</dbReference>
<proteinExistence type="predicted"/>
<name>X1KLJ9_9ZZZZ</name>
<dbReference type="InterPro" id="IPR010643">
    <property type="entry name" value="HBB"/>
</dbReference>
<feature type="non-terminal residue" evidence="9">
    <location>
        <position position="395"/>
    </location>
</feature>
<evidence type="ECO:0000256" key="1">
    <source>
        <dbReference type="ARBA" id="ARBA00001966"/>
    </source>
</evidence>
<organism evidence="9">
    <name type="scientific">marine sediment metagenome</name>
    <dbReference type="NCBI Taxonomy" id="412755"/>
    <lineage>
        <taxon>unclassified sequences</taxon>
        <taxon>metagenomes</taxon>
        <taxon>ecological metagenomes</taxon>
    </lineage>
</organism>
<evidence type="ECO:0000256" key="6">
    <source>
        <dbReference type="ARBA" id="ARBA00044969"/>
    </source>
</evidence>
<dbReference type="PANTHER" id="PTHR11472:SF34">
    <property type="entry name" value="REGULATOR OF TELOMERE ELONGATION HELICASE 1"/>
    <property type="match status" value="1"/>
</dbReference>
<evidence type="ECO:0000256" key="2">
    <source>
        <dbReference type="ARBA" id="ARBA00022485"/>
    </source>
</evidence>
<gene>
    <name evidence="9" type="ORF">S06H3_12459</name>
</gene>
<dbReference type="InterPro" id="IPR027417">
    <property type="entry name" value="P-loop_NTPase"/>
</dbReference>
<dbReference type="Pfam" id="PF06777">
    <property type="entry name" value="HBB"/>
    <property type="match status" value="1"/>
</dbReference>
<evidence type="ECO:0000256" key="7">
    <source>
        <dbReference type="ARBA" id="ARBA00048954"/>
    </source>
</evidence>
<keyword evidence="2" id="KW-0479">Metal-binding</keyword>
<dbReference type="GO" id="GO:0051539">
    <property type="term" value="F:4 iron, 4 sulfur cluster binding"/>
    <property type="evidence" value="ECO:0007669"/>
    <property type="project" value="UniProtKB-KW"/>
</dbReference>
<dbReference type="Pfam" id="PF13307">
    <property type="entry name" value="Helicase_C_2"/>
    <property type="match status" value="1"/>
</dbReference>
<dbReference type="GO" id="GO:0006281">
    <property type="term" value="P:DNA repair"/>
    <property type="evidence" value="ECO:0007669"/>
    <property type="project" value="UniProtKB-KW"/>
</dbReference>
<dbReference type="PANTHER" id="PTHR11472">
    <property type="entry name" value="DNA REPAIR DEAD HELICASE RAD3/XP-D SUBFAMILY MEMBER"/>
    <property type="match status" value="1"/>
</dbReference>
<dbReference type="Gene3D" id="3.40.50.300">
    <property type="entry name" value="P-loop containing nucleotide triphosphate hydrolases"/>
    <property type="match status" value="1"/>
</dbReference>
<dbReference type="GO" id="GO:0043139">
    <property type="term" value="F:5'-3' DNA helicase activity"/>
    <property type="evidence" value="ECO:0007669"/>
    <property type="project" value="UniProtKB-EC"/>
</dbReference>
<dbReference type="SMART" id="SM00491">
    <property type="entry name" value="HELICc2"/>
    <property type="match status" value="1"/>
</dbReference>
<dbReference type="GO" id="GO:0003677">
    <property type="term" value="F:DNA binding"/>
    <property type="evidence" value="ECO:0007669"/>
    <property type="project" value="UniProtKB-KW"/>
</dbReference>
<comment type="cofactor">
    <cofactor evidence="1">
        <name>[4Fe-4S] cluster</name>
        <dbReference type="ChEBI" id="CHEBI:49883"/>
    </cofactor>
</comment>
<dbReference type="AlphaFoldDB" id="X1KLJ9"/>
<dbReference type="GO" id="GO:0016818">
    <property type="term" value="F:hydrolase activity, acting on acid anhydrides, in phosphorus-containing anhydrides"/>
    <property type="evidence" value="ECO:0007669"/>
    <property type="project" value="InterPro"/>
</dbReference>
<reference evidence="9" key="1">
    <citation type="journal article" date="2014" name="Front. Microbiol.">
        <title>High frequency of phylogenetically diverse reductive dehalogenase-homologous genes in deep subseafloor sedimentary metagenomes.</title>
        <authorList>
            <person name="Kawai M."/>
            <person name="Futagami T."/>
            <person name="Toyoda A."/>
            <person name="Takaki Y."/>
            <person name="Nishi S."/>
            <person name="Hori S."/>
            <person name="Arai W."/>
            <person name="Tsubouchi T."/>
            <person name="Morono Y."/>
            <person name="Uchiyama I."/>
            <person name="Ito T."/>
            <person name="Fujiyama A."/>
            <person name="Inagaki F."/>
            <person name="Takami H."/>
        </authorList>
    </citation>
    <scope>NUCLEOTIDE SEQUENCE</scope>
    <source>
        <strain evidence="9">Expedition CK06-06</strain>
    </source>
</reference>